<dbReference type="EMBL" id="CP001941">
    <property type="protein sequence ID" value="ADD09343.1"/>
    <property type="molecule type" value="Genomic_DNA"/>
</dbReference>
<dbReference type="AlphaFoldDB" id="D3TB64"/>
<evidence type="ECO:0000313" key="3">
    <source>
        <dbReference type="Proteomes" id="UP000001400"/>
    </source>
</evidence>
<dbReference type="GeneID" id="8828508"/>
<dbReference type="GO" id="GO:0016810">
    <property type="term" value="F:hydrolase activity, acting on carbon-nitrogen (but not peptide) bonds"/>
    <property type="evidence" value="ECO:0007669"/>
    <property type="project" value="InterPro"/>
</dbReference>
<dbReference type="InterPro" id="IPR033932">
    <property type="entry name" value="YtcJ-like"/>
</dbReference>
<name>D3TB64_ACIB4</name>
<dbReference type="Gene3D" id="3.10.310.70">
    <property type="match status" value="1"/>
</dbReference>
<evidence type="ECO:0000313" key="2">
    <source>
        <dbReference type="EMBL" id="ADD09343.1"/>
    </source>
</evidence>
<dbReference type="PANTHER" id="PTHR22642:SF2">
    <property type="entry name" value="PROTEIN LONG AFTER FAR-RED 3"/>
    <property type="match status" value="1"/>
</dbReference>
<keyword evidence="3" id="KW-1185">Reference proteome</keyword>
<proteinExistence type="predicted"/>
<organism evidence="2 3">
    <name type="scientific">Aciduliprofundum boonei (strain DSM 19572 / T469)</name>
    <dbReference type="NCBI Taxonomy" id="439481"/>
    <lineage>
        <taxon>Archaea</taxon>
        <taxon>Methanobacteriati</taxon>
        <taxon>Thermoplasmatota</taxon>
        <taxon>DHVE2 group</taxon>
        <taxon>Candidatus Aciduliprofundum</taxon>
    </lineage>
</organism>
<reference evidence="2" key="1">
    <citation type="submission" date="2010-02" db="EMBL/GenBank/DDBJ databases">
        <title>Complete sequence of Aciduliprofundum boonei T469.</title>
        <authorList>
            <consortium name="US DOE Joint Genome Institute"/>
            <person name="Lucas S."/>
            <person name="Copeland A."/>
            <person name="Lapidus A."/>
            <person name="Cheng J.-F."/>
            <person name="Bruce D."/>
            <person name="Goodwin L."/>
            <person name="Pitluck S."/>
            <person name="Saunders E."/>
            <person name="Detter J.C."/>
            <person name="Han C."/>
            <person name="Tapia R."/>
            <person name="Land M."/>
            <person name="Hauser L."/>
            <person name="Kyrpides N."/>
            <person name="Mikhailova N."/>
            <person name="Flores G."/>
            <person name="Reysenbach A.-L."/>
            <person name="Woyke T."/>
        </authorList>
    </citation>
    <scope>NUCLEOTIDE SEQUENCE</scope>
    <source>
        <strain evidence="2">T469</strain>
    </source>
</reference>
<dbReference type="SUPFAM" id="SSF51556">
    <property type="entry name" value="Metallo-dependent hydrolases"/>
    <property type="match status" value="1"/>
</dbReference>
<gene>
    <name evidence="2" type="ordered locus">Aboo_1537</name>
</gene>
<dbReference type="Proteomes" id="UP000001400">
    <property type="component" value="Chromosome"/>
</dbReference>
<sequence>MLLYNARIFGNEDYEYILIRDNRIEKLGKGNLPYEAKKIDLKGAFIIPAFCDSHTHLSNIALMHGTLDLTNRGREEILGMVKEECKKKKMVIGRGWDESFWKDKKYITKEEIDNVCSDKIVLLIREDGHMGVINSYTSKIFSVGKEGIVKEKELERIIKKLKIGSTFDFEYAQNYALSKGIACVHDFASVDTLKAYMRMHREGKLKIRIYANFYSSGYKLIKKLGFYSGFGDEYLRIGALKLFADGSIGAKTAATLYKDGEEVKPMLSARKIRRIVKNANSEGIRVFTHAIGDYAIDEVLRGYKGGEGNRIEHFELVRQEYLEELKGIELSMQPNFLKWAKSGGLYERMLGKEWLGRNNPYRNILDSGANLLFGSDCMPMDPLYGIKMAVNSKYDSQRISWNEAVRAYTHGAKYFGNRYGEIKEGNIADLVVLKDDKIWLTIVDGKIIYTSQ</sequence>
<dbReference type="Gene3D" id="3.20.20.140">
    <property type="entry name" value="Metal-dependent hydrolases"/>
    <property type="match status" value="1"/>
</dbReference>
<dbReference type="KEGG" id="abi:Aboo_1537"/>
<dbReference type="InterPro" id="IPR032466">
    <property type="entry name" value="Metal_Hydrolase"/>
</dbReference>
<dbReference type="SUPFAM" id="SSF51338">
    <property type="entry name" value="Composite domain of metallo-dependent hydrolases"/>
    <property type="match status" value="1"/>
</dbReference>
<dbReference type="PANTHER" id="PTHR22642">
    <property type="entry name" value="IMIDAZOLONEPROPIONASE"/>
    <property type="match status" value="1"/>
</dbReference>
<dbReference type="InterPro" id="IPR013108">
    <property type="entry name" value="Amidohydro_3"/>
</dbReference>
<dbReference type="CDD" id="cd01300">
    <property type="entry name" value="YtcJ_like"/>
    <property type="match status" value="1"/>
</dbReference>
<dbReference type="InterPro" id="IPR011059">
    <property type="entry name" value="Metal-dep_hydrolase_composite"/>
</dbReference>
<protein>
    <submittedName>
        <fullName evidence="2">Amidohydrolase 3</fullName>
    </submittedName>
</protein>
<dbReference type="RefSeq" id="WP_012997479.1">
    <property type="nucleotide sequence ID" value="NC_013926.1"/>
</dbReference>
<feature type="domain" description="Amidohydrolase 3" evidence="1">
    <location>
        <begin position="39"/>
        <end position="449"/>
    </location>
</feature>
<dbReference type="Gene3D" id="2.30.40.10">
    <property type="entry name" value="Urease, subunit C, domain 1"/>
    <property type="match status" value="1"/>
</dbReference>
<dbReference type="Pfam" id="PF07969">
    <property type="entry name" value="Amidohydro_3"/>
    <property type="match status" value="1"/>
</dbReference>
<accession>D3TB64</accession>
<dbReference type="HOGENOM" id="CLU_009942_3_1_2"/>
<evidence type="ECO:0000259" key="1">
    <source>
        <dbReference type="Pfam" id="PF07969"/>
    </source>
</evidence>